<comment type="caution">
    <text evidence="2">The sequence shown here is derived from an EMBL/GenBank/DDBJ whole genome shotgun (WGS) entry which is preliminary data.</text>
</comment>
<sequence length="189" mass="22158">MNNFKKYMNNEMPEQNDEESDKNQEQINEEDLVKEIDSINEKARQEIREQLKKGLIKKPTERMISQEEQERVREVVRKALTIGIWPVKSISMQDVEEVKKEGLWETPGWDKRWKLACTILRDPLDKVSGEEDRGFFEVPNLEEKDITPRFSGPEKLFEGVVCLNNGVPPDKMRFKGYSADLKKEKGDEK</sequence>
<feature type="region of interest" description="Disordered" evidence="1">
    <location>
        <begin position="1"/>
        <end position="35"/>
    </location>
</feature>
<evidence type="ECO:0000256" key="1">
    <source>
        <dbReference type="SAM" id="MobiDB-lite"/>
    </source>
</evidence>
<organism evidence="2 3">
    <name type="scientific">Candidatus Portnoybacteria bacterium CG_4_9_14_3_um_filter_40_10</name>
    <dbReference type="NCBI Taxonomy" id="1974804"/>
    <lineage>
        <taxon>Bacteria</taxon>
        <taxon>Candidatus Portnoyibacteriota</taxon>
    </lineage>
</organism>
<gene>
    <name evidence="2" type="ORF">CO159_03435</name>
</gene>
<dbReference type="EMBL" id="PFWF01000073">
    <property type="protein sequence ID" value="PJA64379.1"/>
    <property type="molecule type" value="Genomic_DNA"/>
</dbReference>
<proteinExistence type="predicted"/>
<evidence type="ECO:0000313" key="3">
    <source>
        <dbReference type="Proteomes" id="UP000230434"/>
    </source>
</evidence>
<evidence type="ECO:0000313" key="2">
    <source>
        <dbReference type="EMBL" id="PJA64379.1"/>
    </source>
</evidence>
<protein>
    <submittedName>
        <fullName evidence="2">Uncharacterized protein</fullName>
    </submittedName>
</protein>
<accession>A0A2M7YN25</accession>
<name>A0A2M7YN25_9BACT</name>
<reference evidence="3" key="1">
    <citation type="submission" date="2017-09" db="EMBL/GenBank/DDBJ databases">
        <title>Depth-based differentiation of microbial function through sediment-hosted aquifers and enrichment of novel symbionts in the deep terrestrial subsurface.</title>
        <authorList>
            <person name="Probst A.J."/>
            <person name="Ladd B."/>
            <person name="Jarett J.K."/>
            <person name="Geller-Mcgrath D.E."/>
            <person name="Sieber C.M.K."/>
            <person name="Emerson J.B."/>
            <person name="Anantharaman K."/>
            <person name="Thomas B.C."/>
            <person name="Malmstrom R."/>
            <person name="Stieglmeier M."/>
            <person name="Klingl A."/>
            <person name="Woyke T."/>
            <person name="Ryan C.M."/>
            <person name="Banfield J.F."/>
        </authorList>
    </citation>
    <scope>NUCLEOTIDE SEQUENCE [LARGE SCALE GENOMIC DNA]</scope>
</reference>
<dbReference type="AlphaFoldDB" id="A0A2M7YN25"/>
<dbReference type="Proteomes" id="UP000230434">
    <property type="component" value="Unassembled WGS sequence"/>
</dbReference>